<gene>
    <name evidence="2" type="ORF">SCARR_00912</name>
</gene>
<feature type="chain" id="PRO_5025332983" evidence="1">
    <location>
        <begin position="22"/>
        <end position="676"/>
    </location>
</feature>
<dbReference type="CDD" id="cd08994">
    <property type="entry name" value="GH43_62_32_68_117_130-like"/>
    <property type="match status" value="1"/>
</dbReference>
<feature type="signal peptide" evidence="1">
    <location>
        <begin position="1"/>
        <end position="21"/>
    </location>
</feature>
<evidence type="ECO:0000313" key="2">
    <source>
        <dbReference type="EMBL" id="VGO18859.1"/>
    </source>
</evidence>
<name>A0A6C2UG15_9BACT</name>
<keyword evidence="3" id="KW-1185">Reference proteome</keyword>
<accession>A0A6C2UG15</accession>
<proteinExistence type="predicted"/>
<dbReference type="Gene3D" id="2.115.10.20">
    <property type="entry name" value="Glycosyl hydrolase domain, family 43"/>
    <property type="match status" value="1"/>
</dbReference>
<dbReference type="SUPFAM" id="SSF75005">
    <property type="entry name" value="Arabinanase/levansucrase/invertase"/>
    <property type="match status" value="1"/>
</dbReference>
<dbReference type="RefSeq" id="WP_136060309.1">
    <property type="nucleotide sequence ID" value="NZ_CAAHFH010000001.1"/>
</dbReference>
<dbReference type="InterPro" id="IPR023296">
    <property type="entry name" value="Glyco_hydro_beta-prop_sf"/>
</dbReference>
<evidence type="ECO:0000256" key="1">
    <source>
        <dbReference type="SAM" id="SignalP"/>
    </source>
</evidence>
<reference evidence="2 3" key="1">
    <citation type="submission" date="2019-04" db="EMBL/GenBank/DDBJ databases">
        <authorList>
            <person name="Van Vliet M D."/>
        </authorList>
    </citation>
    <scope>NUCLEOTIDE SEQUENCE [LARGE SCALE GENOMIC DNA]</scope>
    <source>
        <strain evidence="2 3">F21</strain>
    </source>
</reference>
<dbReference type="EMBL" id="CAAHFH010000001">
    <property type="protein sequence ID" value="VGO18859.1"/>
    <property type="molecule type" value="Genomic_DNA"/>
</dbReference>
<dbReference type="AlphaFoldDB" id="A0A6C2UG15"/>
<organism evidence="2 3">
    <name type="scientific">Pontiella sulfatireligans</name>
    <dbReference type="NCBI Taxonomy" id="2750658"/>
    <lineage>
        <taxon>Bacteria</taxon>
        <taxon>Pseudomonadati</taxon>
        <taxon>Kiritimatiellota</taxon>
        <taxon>Kiritimatiellia</taxon>
        <taxon>Kiritimatiellales</taxon>
        <taxon>Pontiellaceae</taxon>
        <taxon>Pontiella</taxon>
    </lineage>
</organism>
<sequence>MKKYWFISAALLVGICGSVQAVGLAGRSPSSEALAGKCFVRGGQFKDLILPAPIVDGLESEGLWGCEKVLPRDRDNGIEDNEWCYWGGNPIKGKDGKYHIAVCRWPEKDGHWGWPKSEVAHCVSDHPIGPYVLTKILLKKGHNPEVMKMPDGSFAMHINTGDVYTSDQMPGPWKLAGRIKINARGLRPKMYKGSNLTTEFRPDGSILLMRKRGDIAISNNGVLGAYNLVSVDNFHRISGYAEDPVVWRSLHQYHCIYNCAMDRQSGYMRSLDGIHWKNEEGLPYDTSSTFYTDGTKNEWYKFERPKVVQDKLGRATHLSLAVIDINKFEDEGNDIHSSKNLIQPLVVEKQVSIIDNDPISAATKTIAVRIKAEDGFNPQKDLDMASLRFGADLLVNHGGGCRAVDSKAEGKDLVITFEGENGLSRFDFDFKLLGQTKSGELVIGYALLPGQSPTAAALVALPVKVKGKDGAKSLEGIIENSGLSVSEPVQAILKEHSQTGWKELKRFEIPALKPYGNKTVSMKIDNPDANACEYSIQIVDQKTCEGFWRMVDDTDDSVEFSGSWIQSKPGSNYYMNHERTSTKTGDSVKFTFTGTKARAYGTLDQKKGGTFDVYLDGRFIETIVLRWGGPMSKLYQTRLLPEGQHTLEFKVGEKFRECSDAYIDAFAFESPANEIR</sequence>
<dbReference type="Gene3D" id="2.60.120.260">
    <property type="entry name" value="Galactose-binding domain-like"/>
    <property type="match status" value="1"/>
</dbReference>
<dbReference type="Proteomes" id="UP000346198">
    <property type="component" value="Unassembled WGS sequence"/>
</dbReference>
<keyword evidence="1" id="KW-0732">Signal</keyword>
<evidence type="ECO:0000313" key="3">
    <source>
        <dbReference type="Proteomes" id="UP000346198"/>
    </source>
</evidence>
<protein>
    <submittedName>
        <fullName evidence="2">Uncharacterized protein</fullName>
    </submittedName>
</protein>